<feature type="transmembrane region" description="Helical" evidence="9">
    <location>
        <begin position="348"/>
        <end position="369"/>
    </location>
</feature>
<evidence type="ECO:0000256" key="9">
    <source>
        <dbReference type="RuleBase" id="RU363043"/>
    </source>
</evidence>
<accession>A0A1I6PH56</accession>
<evidence type="ECO:0000256" key="7">
    <source>
        <dbReference type="ARBA" id="ARBA00022989"/>
    </source>
</evidence>
<dbReference type="OrthoDB" id="9807065at2"/>
<dbReference type="Proteomes" id="UP000199392">
    <property type="component" value="Unassembled WGS sequence"/>
</dbReference>
<feature type="transmembrane region" description="Helical" evidence="9">
    <location>
        <begin position="421"/>
        <end position="442"/>
    </location>
</feature>
<dbReference type="CDD" id="cd06261">
    <property type="entry name" value="TM_PBP2"/>
    <property type="match status" value="1"/>
</dbReference>
<dbReference type="GO" id="GO:0005886">
    <property type="term" value="C:plasma membrane"/>
    <property type="evidence" value="ECO:0007669"/>
    <property type="project" value="UniProtKB-SubCell"/>
</dbReference>
<evidence type="ECO:0000256" key="2">
    <source>
        <dbReference type="ARBA" id="ARBA00007069"/>
    </source>
</evidence>
<evidence type="ECO:0000256" key="6">
    <source>
        <dbReference type="ARBA" id="ARBA00022692"/>
    </source>
</evidence>
<evidence type="ECO:0000256" key="3">
    <source>
        <dbReference type="ARBA" id="ARBA00016864"/>
    </source>
</evidence>
<dbReference type="GO" id="GO:0035435">
    <property type="term" value="P:phosphate ion transmembrane transport"/>
    <property type="evidence" value="ECO:0007669"/>
    <property type="project" value="InterPro"/>
</dbReference>
<gene>
    <name evidence="11" type="ORF">SAMN04488050_101534</name>
</gene>
<dbReference type="Pfam" id="PF00528">
    <property type="entry name" value="BPD_transp_1"/>
    <property type="match status" value="1"/>
</dbReference>
<evidence type="ECO:0000313" key="11">
    <source>
        <dbReference type="EMBL" id="SFS39516.1"/>
    </source>
</evidence>
<protein>
    <recommendedName>
        <fullName evidence="3 9">Phosphate transport system permease protein PstA</fullName>
    </recommendedName>
</protein>
<evidence type="ECO:0000259" key="10">
    <source>
        <dbReference type="PROSITE" id="PS50928"/>
    </source>
</evidence>
<sequence>MTDATYTGGKEPAKHGLLTVDARTKKRNASEKRFRLYGLAAIGAGVFFLVVLLSAIISNGIGAFQQTFIEVPVYLEEAKLDKTGNRDPAEMAKVSTFGYSPLIQNSLWKVVVDSGAETPLEDGGDVKQMISASAAAKVRDWVLANPDRVGETVDFQILASSRVDGYLKGRVSRESIAQDKNIDAEHLDLVDVLREQGVVHKSFNWEFITGADASESRAEQAGLGVSMLGSLFMMITVLLLALPIGVAASIYLEEFAPTNRFTDFIEVNISNLAAVPSIVFGILGLAAFIQFAHLPQSAPIVGGLTLTLMTLPTIVISTRAALKAVPPSIRDAALGVGASKMQATFHHVLPLAMPGILTGTIIGLAQALGETAPLLLIGMVGYIATNYPEGVFSGFLSPNSAMPAQIYEWAKRADPAYYERAWGGIIILLLFLLAMNLIAIVLRRKFERRW</sequence>
<organism evidence="11 12">
    <name type="scientific">Alloyangia pacifica</name>
    <dbReference type="NCBI Taxonomy" id="311180"/>
    <lineage>
        <taxon>Bacteria</taxon>
        <taxon>Pseudomonadati</taxon>
        <taxon>Pseudomonadota</taxon>
        <taxon>Alphaproteobacteria</taxon>
        <taxon>Rhodobacterales</taxon>
        <taxon>Roseobacteraceae</taxon>
        <taxon>Alloyangia</taxon>
    </lineage>
</organism>
<dbReference type="InterPro" id="IPR035906">
    <property type="entry name" value="MetI-like_sf"/>
</dbReference>
<dbReference type="SUPFAM" id="SSF161098">
    <property type="entry name" value="MetI-like"/>
    <property type="match status" value="1"/>
</dbReference>
<name>A0A1I6PH56_9RHOB</name>
<proteinExistence type="inferred from homology"/>
<dbReference type="InterPro" id="IPR005672">
    <property type="entry name" value="Phosphate_PstA"/>
</dbReference>
<feature type="transmembrane region" description="Helical" evidence="9">
    <location>
        <begin position="300"/>
        <end position="322"/>
    </location>
</feature>
<evidence type="ECO:0000256" key="1">
    <source>
        <dbReference type="ARBA" id="ARBA00004651"/>
    </source>
</evidence>
<dbReference type="PANTHER" id="PTHR43470">
    <property type="entry name" value="PHOSPHATE TRANSPORT SYSTEM PERMEASE PROTEIN PSTA-RELATED"/>
    <property type="match status" value="1"/>
</dbReference>
<keyword evidence="7 9" id="KW-1133">Transmembrane helix</keyword>
<keyword evidence="12" id="KW-1185">Reference proteome</keyword>
<dbReference type="PANTHER" id="PTHR43470:SF5">
    <property type="entry name" value="PHOSPHATE TRANSPORT SYSTEM PERMEASE PROTEIN PSTA"/>
    <property type="match status" value="1"/>
</dbReference>
<dbReference type="PROSITE" id="PS50928">
    <property type="entry name" value="ABC_TM1"/>
    <property type="match status" value="1"/>
</dbReference>
<keyword evidence="4" id="KW-0813">Transport</keyword>
<keyword evidence="8 9" id="KW-0472">Membrane</keyword>
<dbReference type="GO" id="GO:0005315">
    <property type="term" value="F:phosphate transmembrane transporter activity"/>
    <property type="evidence" value="ECO:0007669"/>
    <property type="project" value="InterPro"/>
</dbReference>
<feature type="transmembrane region" description="Helical" evidence="9">
    <location>
        <begin position="272"/>
        <end position="294"/>
    </location>
</feature>
<keyword evidence="6 9" id="KW-0812">Transmembrane</keyword>
<reference evidence="12" key="1">
    <citation type="submission" date="2016-10" db="EMBL/GenBank/DDBJ databases">
        <authorList>
            <person name="Varghese N."/>
            <person name="Submissions S."/>
        </authorList>
    </citation>
    <scope>NUCLEOTIDE SEQUENCE [LARGE SCALE GENOMIC DNA]</scope>
    <source>
        <strain evidence="12">DSM 26894</strain>
    </source>
</reference>
<dbReference type="RefSeq" id="WP_092421363.1">
    <property type="nucleotide sequence ID" value="NZ_FNCL01000002.1"/>
</dbReference>
<feature type="transmembrane region" description="Helical" evidence="9">
    <location>
        <begin position="227"/>
        <end position="252"/>
    </location>
</feature>
<dbReference type="AlphaFoldDB" id="A0A1I6PH56"/>
<dbReference type="NCBIfam" id="TIGR00974">
    <property type="entry name" value="3a0107s02c"/>
    <property type="match status" value="1"/>
</dbReference>
<dbReference type="Pfam" id="PF11812">
    <property type="entry name" value="DUF3333"/>
    <property type="match status" value="1"/>
</dbReference>
<dbReference type="InterPro" id="IPR000515">
    <property type="entry name" value="MetI-like"/>
</dbReference>
<dbReference type="EMBL" id="FOZW01000001">
    <property type="protein sequence ID" value="SFS39516.1"/>
    <property type="molecule type" value="Genomic_DNA"/>
</dbReference>
<comment type="subcellular location">
    <subcellularLocation>
        <location evidence="9">Cell inner membrane</location>
        <topology evidence="9">Multi-pass membrane protein</topology>
    </subcellularLocation>
    <subcellularLocation>
        <location evidence="1">Cell membrane</location>
        <topology evidence="1">Multi-pass membrane protein</topology>
    </subcellularLocation>
</comment>
<dbReference type="InterPro" id="IPR024573">
    <property type="entry name" value="DUF3333"/>
</dbReference>
<feature type="domain" description="ABC transmembrane type-1" evidence="10">
    <location>
        <begin position="227"/>
        <end position="439"/>
    </location>
</feature>
<comment type="similarity">
    <text evidence="2 9">Belongs to the binding-protein-dependent transport system permease family. CysTW subfamily.</text>
</comment>
<dbReference type="Gene3D" id="1.10.3720.10">
    <property type="entry name" value="MetI-like"/>
    <property type="match status" value="1"/>
</dbReference>
<keyword evidence="5 9" id="KW-1003">Cell membrane</keyword>
<dbReference type="STRING" id="311180.SAMN04488050_101534"/>
<evidence type="ECO:0000256" key="5">
    <source>
        <dbReference type="ARBA" id="ARBA00022475"/>
    </source>
</evidence>
<evidence type="ECO:0000256" key="4">
    <source>
        <dbReference type="ARBA" id="ARBA00022448"/>
    </source>
</evidence>
<evidence type="ECO:0000256" key="8">
    <source>
        <dbReference type="ARBA" id="ARBA00023136"/>
    </source>
</evidence>
<evidence type="ECO:0000313" key="12">
    <source>
        <dbReference type="Proteomes" id="UP000199392"/>
    </source>
</evidence>
<feature type="transmembrane region" description="Helical" evidence="9">
    <location>
        <begin position="36"/>
        <end position="57"/>
    </location>
</feature>